<sequence length="504" mass="56464">MNLLSLPAEVLDMVLGDLNAPETPIMYWHHLPASTACLCKLDKIIAQDDKVYPIWRGWKRDSIATLTLRTDCNDVTANPRLADYVELFPNLCKIGITLIYPSLPGYERSHQTKRAVGPCKPQQTQHSGSTSRTSAPSSLLTSVSLTIHGSNECKGMRYESQVNTWVQKFRSSNQLGQVGITKLEHYHLELALGNHPDDEQYWHEILRRLSLACGIPANEVSICFTFTCGGEVERVLASPFAFAKVLALATTNWPSEIKGISFCLSLEDYSSGGYRDILDMVEIDEEDGSVNLVDGHLPSKTDMDRLVRSLRENRPHLQRFDLTMYVVNPGSPIQRKLFEYKYTAAVNAHLGNKMTGALRIKVDQAAVEDPHNNQMHAPRIDEIDIFGPNDDAEPSAASDDDDDDSEGSEEADEAVETVRMRWQALTMMMKRMSAAASLGFDEFDDDWNSWQEEGLMVRRETIYLAMMFIKWIELVVTVLGECDFDDDSDSGSDSDSDEEVSSSS</sequence>
<gene>
    <name evidence="1" type="ORF">QFC21_002154</name>
</gene>
<organism evidence="1 2">
    <name type="scientific">Naganishia friedmannii</name>
    <dbReference type="NCBI Taxonomy" id="89922"/>
    <lineage>
        <taxon>Eukaryota</taxon>
        <taxon>Fungi</taxon>
        <taxon>Dikarya</taxon>
        <taxon>Basidiomycota</taxon>
        <taxon>Agaricomycotina</taxon>
        <taxon>Tremellomycetes</taxon>
        <taxon>Filobasidiales</taxon>
        <taxon>Filobasidiaceae</taxon>
        <taxon>Naganishia</taxon>
    </lineage>
</organism>
<reference evidence="1" key="1">
    <citation type="submission" date="2023-04" db="EMBL/GenBank/DDBJ databases">
        <title>Draft Genome sequencing of Naganishia species isolated from polar environments using Oxford Nanopore Technology.</title>
        <authorList>
            <person name="Leo P."/>
            <person name="Venkateswaran K."/>
        </authorList>
    </citation>
    <scope>NUCLEOTIDE SEQUENCE</scope>
    <source>
        <strain evidence="1">MNA-CCFEE 5423</strain>
    </source>
</reference>
<dbReference type="Proteomes" id="UP001227268">
    <property type="component" value="Unassembled WGS sequence"/>
</dbReference>
<keyword evidence="2" id="KW-1185">Reference proteome</keyword>
<dbReference type="EMBL" id="JASBWT010000005">
    <property type="protein sequence ID" value="KAJ9104656.1"/>
    <property type="molecule type" value="Genomic_DNA"/>
</dbReference>
<comment type="caution">
    <text evidence="1">The sequence shown here is derived from an EMBL/GenBank/DDBJ whole genome shotgun (WGS) entry which is preliminary data.</text>
</comment>
<proteinExistence type="predicted"/>
<protein>
    <submittedName>
        <fullName evidence="1">Uncharacterized protein</fullName>
    </submittedName>
</protein>
<evidence type="ECO:0000313" key="2">
    <source>
        <dbReference type="Proteomes" id="UP001227268"/>
    </source>
</evidence>
<accession>A0ACC2W0S7</accession>
<name>A0ACC2W0S7_9TREE</name>
<evidence type="ECO:0000313" key="1">
    <source>
        <dbReference type="EMBL" id="KAJ9104656.1"/>
    </source>
</evidence>